<dbReference type="Gene3D" id="3.30.565.10">
    <property type="entry name" value="Histidine kinase-like ATPase, C-terminal domain"/>
    <property type="match status" value="1"/>
</dbReference>
<keyword evidence="5" id="KW-0418">Kinase</keyword>
<feature type="transmembrane region" description="Helical" evidence="3">
    <location>
        <begin position="271"/>
        <end position="290"/>
    </location>
</feature>
<feature type="transmembrane region" description="Helical" evidence="3">
    <location>
        <begin position="206"/>
        <end position="224"/>
    </location>
</feature>
<keyword evidence="6" id="KW-1185">Reference proteome</keyword>
<dbReference type="InterPro" id="IPR036890">
    <property type="entry name" value="HATPase_C_sf"/>
</dbReference>
<evidence type="ECO:0000256" key="2">
    <source>
        <dbReference type="ARBA" id="ARBA00012438"/>
    </source>
</evidence>
<dbReference type="Pfam" id="PF02518">
    <property type="entry name" value="HATPase_c"/>
    <property type="match status" value="1"/>
</dbReference>
<dbReference type="InterPro" id="IPR003594">
    <property type="entry name" value="HATPase_dom"/>
</dbReference>
<dbReference type="AlphaFoldDB" id="A0A0S4KU36"/>
<feature type="transmembrane region" description="Helical" evidence="3">
    <location>
        <begin position="148"/>
        <end position="167"/>
    </location>
</feature>
<reference evidence="6" key="1">
    <citation type="submission" date="2015-09" db="EMBL/GenBank/DDBJ databases">
        <authorList>
            <person name="Daims H."/>
        </authorList>
    </citation>
    <scope>NUCLEOTIDE SEQUENCE [LARGE SCALE GENOMIC DNA]</scope>
</reference>
<sequence length="682" mass="74533">MVDLATDIAHQIGFLTGMVLYAVLLAMVLAKSVSVSAEGGTTRRWHERLPIPLAIAVLGLLWNLAGLASGLVPAHTPVVTPALLSFVAVSTLSGLPALALHSVWQAAVGEMRRLLGLVVLGGYGLSVATLLWNGWALASGDPVPDPDAWRMLTGGFLFLFCALLVIMKQALTGHSGLVLVLLAVCSVAALPISHHSTDGLPWWLDFLGHHASLPIAVAVLYRDYRFAFVDRFISKALSFLSLVSVTVGCHVLLVAVAPWVDGGTTPRFSPVISALMISLWVATALGYPWLERKVTWLIDRFILERPDYQGLRRRLGSRLDELDTVEAVLGELCQTLQQALRSREVQWEQVATIPSLPRLAEGHCKTDGGQKRAPVEQEIPILTTQGSLMMIVPTWESPRYRVIVAAREDGHRFLSEELTLVEEAALLAARRIDVLRTSHERCEIALREQEMQKLATEAELRALRAQVNPHFLFNALNTVGYLIDTAPARAAATLRDLTYLLRNILRRMEDNFTTLGEELDLVRAYLDIERARFEERLSVQIEVPRELHRTTVPALVLQPLVENAVKHGIQPSMRGGAIRITAWLTPQSAMQGCPRLSPQLLCLEIADTGVGASEEALKRGRERGIGLSNVENRLRCLYGAWASLRIVSTSGVGTTVTVQLPVDEPAVPSVSSTSVAVGRGVA</sequence>
<accession>A0A0S4KU36</accession>
<dbReference type="PANTHER" id="PTHR34220">
    <property type="entry name" value="SENSOR HISTIDINE KINASE YPDA"/>
    <property type="match status" value="1"/>
</dbReference>
<name>A0A0S4KU36_9BACT</name>
<dbReference type="GO" id="GO:0016020">
    <property type="term" value="C:membrane"/>
    <property type="evidence" value="ECO:0007669"/>
    <property type="project" value="InterPro"/>
</dbReference>
<dbReference type="InterPro" id="IPR050640">
    <property type="entry name" value="Bact_2-comp_sensor_kinase"/>
</dbReference>
<dbReference type="Proteomes" id="UP000066284">
    <property type="component" value="Chromosome 1"/>
</dbReference>
<dbReference type="STRING" id="1715989.NITINOP_2339"/>
<keyword evidence="5" id="KW-0808">Transferase</keyword>
<comment type="catalytic activity">
    <reaction evidence="1">
        <text>ATP + protein L-histidine = ADP + protein N-phospho-L-histidine.</text>
        <dbReference type="EC" id="2.7.13.3"/>
    </reaction>
</comment>
<dbReference type="InterPro" id="IPR004358">
    <property type="entry name" value="Sig_transdc_His_kin-like_C"/>
</dbReference>
<dbReference type="PANTHER" id="PTHR34220:SF7">
    <property type="entry name" value="SENSOR HISTIDINE KINASE YPDA"/>
    <property type="match status" value="1"/>
</dbReference>
<feature type="transmembrane region" description="Helical" evidence="3">
    <location>
        <begin position="236"/>
        <end position="259"/>
    </location>
</feature>
<dbReference type="RefSeq" id="WP_062485541.1">
    <property type="nucleotide sequence ID" value="NZ_LN885086.1"/>
</dbReference>
<dbReference type="KEGG" id="nio:NITINOP_2339"/>
<dbReference type="InterPro" id="IPR005467">
    <property type="entry name" value="His_kinase_dom"/>
</dbReference>
<evidence type="ECO:0000256" key="1">
    <source>
        <dbReference type="ARBA" id="ARBA00000085"/>
    </source>
</evidence>
<dbReference type="Pfam" id="PF06580">
    <property type="entry name" value="His_kinase"/>
    <property type="match status" value="1"/>
</dbReference>
<feature type="transmembrane region" description="Helical" evidence="3">
    <location>
        <begin position="78"/>
        <end position="102"/>
    </location>
</feature>
<dbReference type="PRINTS" id="PR00344">
    <property type="entry name" value="BCTRLSENSOR"/>
</dbReference>
<feature type="transmembrane region" description="Helical" evidence="3">
    <location>
        <begin position="51"/>
        <end position="72"/>
    </location>
</feature>
<feature type="transmembrane region" description="Helical" evidence="3">
    <location>
        <begin position="114"/>
        <end position="136"/>
    </location>
</feature>
<dbReference type="EC" id="2.7.13.3" evidence="2"/>
<feature type="transmembrane region" description="Helical" evidence="3">
    <location>
        <begin position="12"/>
        <end position="30"/>
    </location>
</feature>
<keyword evidence="3" id="KW-1133">Transmembrane helix</keyword>
<dbReference type="PROSITE" id="PS50109">
    <property type="entry name" value="HIS_KIN"/>
    <property type="match status" value="1"/>
</dbReference>
<evidence type="ECO:0000313" key="6">
    <source>
        <dbReference type="Proteomes" id="UP000066284"/>
    </source>
</evidence>
<dbReference type="EMBL" id="LN885086">
    <property type="protein sequence ID" value="CUQ67311.1"/>
    <property type="molecule type" value="Genomic_DNA"/>
</dbReference>
<evidence type="ECO:0000313" key="5">
    <source>
        <dbReference type="EMBL" id="CUQ67311.1"/>
    </source>
</evidence>
<evidence type="ECO:0000259" key="4">
    <source>
        <dbReference type="PROSITE" id="PS50109"/>
    </source>
</evidence>
<keyword evidence="3" id="KW-0472">Membrane</keyword>
<feature type="domain" description="Histidine kinase" evidence="4">
    <location>
        <begin position="556"/>
        <end position="664"/>
    </location>
</feature>
<gene>
    <name evidence="5" type="ORF">NITINOP_2339</name>
</gene>
<dbReference type="InterPro" id="IPR010559">
    <property type="entry name" value="Sig_transdc_His_kin_internal"/>
</dbReference>
<feature type="transmembrane region" description="Helical" evidence="3">
    <location>
        <begin position="176"/>
        <end position="194"/>
    </location>
</feature>
<dbReference type="SUPFAM" id="SSF55874">
    <property type="entry name" value="ATPase domain of HSP90 chaperone/DNA topoisomerase II/histidine kinase"/>
    <property type="match status" value="1"/>
</dbReference>
<proteinExistence type="predicted"/>
<protein>
    <recommendedName>
        <fullName evidence="2">histidine kinase</fullName>
        <ecNumber evidence="2">2.7.13.3</ecNumber>
    </recommendedName>
</protein>
<organism evidence="5 6">
    <name type="scientific">Candidatus Nitrospira inopinata</name>
    <dbReference type="NCBI Taxonomy" id="1715989"/>
    <lineage>
        <taxon>Bacteria</taxon>
        <taxon>Pseudomonadati</taxon>
        <taxon>Nitrospirota</taxon>
        <taxon>Nitrospiria</taxon>
        <taxon>Nitrospirales</taxon>
        <taxon>Nitrospiraceae</taxon>
        <taxon>Nitrospira</taxon>
    </lineage>
</organism>
<dbReference type="SMART" id="SM00387">
    <property type="entry name" value="HATPase_c"/>
    <property type="match status" value="1"/>
</dbReference>
<keyword evidence="3" id="KW-0812">Transmembrane</keyword>
<dbReference type="GO" id="GO:0000155">
    <property type="term" value="F:phosphorelay sensor kinase activity"/>
    <property type="evidence" value="ECO:0007669"/>
    <property type="project" value="InterPro"/>
</dbReference>
<evidence type="ECO:0000256" key="3">
    <source>
        <dbReference type="SAM" id="Phobius"/>
    </source>
</evidence>